<name>A0A1D1V4M8_RAMVA</name>
<dbReference type="EMBL" id="BDGG01000002">
    <property type="protein sequence ID" value="GAU93438.1"/>
    <property type="molecule type" value="Genomic_DNA"/>
</dbReference>
<keyword evidence="5" id="KW-0560">Oxidoreductase</keyword>
<accession>A0A1D1V4M8</accession>
<keyword evidence="8" id="KW-1185">Reference proteome</keyword>
<dbReference type="InterPro" id="IPR036406">
    <property type="entry name" value="Coprogen_oxidase_aer_sf"/>
</dbReference>
<dbReference type="GO" id="GO:0005737">
    <property type="term" value="C:cytoplasm"/>
    <property type="evidence" value="ECO:0007669"/>
    <property type="project" value="TreeGrafter"/>
</dbReference>
<evidence type="ECO:0000256" key="5">
    <source>
        <dbReference type="ARBA" id="ARBA00023002"/>
    </source>
</evidence>
<keyword evidence="6" id="KW-0627">Porphyrin biosynthesis</keyword>
<dbReference type="Proteomes" id="UP000186922">
    <property type="component" value="Unassembled WGS sequence"/>
</dbReference>
<evidence type="ECO:0000256" key="4">
    <source>
        <dbReference type="ARBA" id="ARBA00012869"/>
    </source>
</evidence>
<evidence type="ECO:0000313" key="8">
    <source>
        <dbReference type="Proteomes" id="UP000186922"/>
    </source>
</evidence>
<dbReference type="Pfam" id="PF01218">
    <property type="entry name" value="Coprogen_oxidas"/>
    <property type="match status" value="1"/>
</dbReference>
<dbReference type="UniPathway" id="UPA00251">
    <property type="reaction ID" value="UER00322"/>
</dbReference>
<dbReference type="PROSITE" id="PS01021">
    <property type="entry name" value="COPROGEN_OXIDASE"/>
    <property type="match status" value="1"/>
</dbReference>
<protein>
    <recommendedName>
        <fullName evidence="4">coproporphyrinogen oxidase</fullName>
        <ecNumber evidence="4">1.3.3.3</ecNumber>
    </recommendedName>
</protein>
<comment type="subunit">
    <text evidence="3">Homodimer.</text>
</comment>
<evidence type="ECO:0000256" key="6">
    <source>
        <dbReference type="ARBA" id="ARBA00023244"/>
    </source>
</evidence>
<comment type="similarity">
    <text evidence="2">Belongs to the aerobic coproporphyrinogen-III oxidase family.</text>
</comment>
<dbReference type="GO" id="GO:0004109">
    <property type="term" value="F:coproporphyrinogen oxidase activity"/>
    <property type="evidence" value="ECO:0007669"/>
    <property type="project" value="UniProtKB-EC"/>
</dbReference>
<comment type="caution">
    <text evidence="7">The sequence shown here is derived from an EMBL/GenBank/DDBJ whole genome shotgun (WGS) entry which is preliminary data.</text>
</comment>
<evidence type="ECO:0000256" key="3">
    <source>
        <dbReference type="ARBA" id="ARBA00011738"/>
    </source>
</evidence>
<dbReference type="OrthoDB" id="15318at2759"/>
<dbReference type="SUPFAM" id="SSF102886">
    <property type="entry name" value="Coproporphyrinogen III oxidase"/>
    <property type="match status" value="1"/>
</dbReference>
<dbReference type="AlphaFoldDB" id="A0A1D1V4M8"/>
<gene>
    <name evidence="7" type="primary">RvY_05378-1</name>
    <name evidence="7" type="synonym">RvY_05378.1</name>
    <name evidence="7" type="ORF">RvY_05378</name>
</gene>
<dbReference type="Gene3D" id="3.40.1500.10">
    <property type="entry name" value="Coproporphyrinogen III oxidase, aerobic"/>
    <property type="match status" value="1"/>
</dbReference>
<dbReference type="STRING" id="947166.A0A1D1V4M8"/>
<sequence>MVLFLKRQSPKCAPGKTEIRRRVLSLLQYLYGGISRGKILTSDKVTFFASGISSVIHPRNPHVPTIHFNYRYFEVTEENGAKQAWFGGGTDLTPYYLDEEDCRHFHSTLKDACDTHDKELYLKFKKWCDDYFVVAHRGERRGVGGIFFDDLEEPTAEDAFRFLQSCAHAVIPSYVPLVEKNKDKLYTPAQREWQLLRRGRYVEFNCKFLHCLIRASHV</sequence>
<dbReference type="PANTHER" id="PTHR10755">
    <property type="entry name" value="COPROPORPHYRINOGEN III OXIDASE, MITOCHONDRIAL"/>
    <property type="match status" value="1"/>
</dbReference>
<dbReference type="EC" id="1.3.3.3" evidence="4"/>
<dbReference type="GO" id="GO:0006782">
    <property type="term" value="P:protoporphyrinogen IX biosynthetic process"/>
    <property type="evidence" value="ECO:0007669"/>
    <property type="project" value="UniProtKB-UniPathway"/>
</dbReference>
<evidence type="ECO:0000256" key="1">
    <source>
        <dbReference type="ARBA" id="ARBA00005168"/>
    </source>
</evidence>
<comment type="pathway">
    <text evidence="1">Porphyrin-containing compound metabolism; protoporphyrin-IX biosynthesis; protoporphyrinogen-IX from coproporphyrinogen-III (O2 route): step 1/1.</text>
</comment>
<dbReference type="InterPro" id="IPR018375">
    <property type="entry name" value="Coprogen_oxidase_CS"/>
</dbReference>
<proteinExistence type="inferred from homology"/>
<evidence type="ECO:0000313" key="7">
    <source>
        <dbReference type="EMBL" id="GAU93438.1"/>
    </source>
</evidence>
<organism evidence="7 8">
    <name type="scientific">Ramazzottius varieornatus</name>
    <name type="common">Water bear</name>
    <name type="synonym">Tardigrade</name>
    <dbReference type="NCBI Taxonomy" id="947166"/>
    <lineage>
        <taxon>Eukaryota</taxon>
        <taxon>Metazoa</taxon>
        <taxon>Ecdysozoa</taxon>
        <taxon>Tardigrada</taxon>
        <taxon>Eutardigrada</taxon>
        <taxon>Parachela</taxon>
        <taxon>Hypsibioidea</taxon>
        <taxon>Ramazzottiidae</taxon>
        <taxon>Ramazzottius</taxon>
    </lineage>
</organism>
<dbReference type="PRINTS" id="PR00073">
    <property type="entry name" value="COPRGNOXDASE"/>
</dbReference>
<dbReference type="InterPro" id="IPR001260">
    <property type="entry name" value="Coprogen_oxidase_aer"/>
</dbReference>
<dbReference type="PANTHER" id="PTHR10755:SF0">
    <property type="entry name" value="OXYGEN-DEPENDENT COPROPORPHYRINOGEN-III OXIDASE, MITOCHONDRIAL"/>
    <property type="match status" value="1"/>
</dbReference>
<evidence type="ECO:0000256" key="2">
    <source>
        <dbReference type="ARBA" id="ARBA00010644"/>
    </source>
</evidence>
<reference evidence="7 8" key="1">
    <citation type="journal article" date="2016" name="Nat. Commun.">
        <title>Extremotolerant tardigrade genome and improved radiotolerance of human cultured cells by tardigrade-unique protein.</title>
        <authorList>
            <person name="Hashimoto T."/>
            <person name="Horikawa D.D."/>
            <person name="Saito Y."/>
            <person name="Kuwahara H."/>
            <person name="Kozuka-Hata H."/>
            <person name="Shin-I T."/>
            <person name="Minakuchi Y."/>
            <person name="Ohishi K."/>
            <person name="Motoyama A."/>
            <person name="Aizu T."/>
            <person name="Enomoto A."/>
            <person name="Kondo K."/>
            <person name="Tanaka S."/>
            <person name="Hara Y."/>
            <person name="Koshikawa S."/>
            <person name="Sagara H."/>
            <person name="Miura T."/>
            <person name="Yokobori S."/>
            <person name="Miyagawa K."/>
            <person name="Suzuki Y."/>
            <person name="Kubo T."/>
            <person name="Oyama M."/>
            <person name="Kohara Y."/>
            <person name="Fujiyama A."/>
            <person name="Arakawa K."/>
            <person name="Katayama T."/>
            <person name="Toyoda A."/>
            <person name="Kunieda T."/>
        </authorList>
    </citation>
    <scope>NUCLEOTIDE SEQUENCE [LARGE SCALE GENOMIC DNA]</scope>
    <source>
        <strain evidence="7 8">YOKOZUNA-1</strain>
    </source>
</reference>